<dbReference type="InterPro" id="IPR050141">
    <property type="entry name" value="GCL_type2/YbdK_subfam"/>
</dbReference>
<dbReference type="EMBL" id="AP014946">
    <property type="protein sequence ID" value="BAT60877.1"/>
    <property type="molecule type" value="Genomic_DNA"/>
</dbReference>
<dbReference type="Proteomes" id="UP000236884">
    <property type="component" value="Chromosome"/>
</dbReference>
<keyword evidence="2 4" id="KW-0547">Nucleotide-binding</keyword>
<dbReference type="Gene3D" id="3.30.590.20">
    <property type="match status" value="1"/>
</dbReference>
<accession>A0A0S3PY86</accession>
<dbReference type="InterPro" id="IPR011793">
    <property type="entry name" value="YbdK"/>
</dbReference>
<dbReference type="EC" id="6.3.2.2" evidence="4"/>
<dbReference type="PANTHER" id="PTHR36510:SF1">
    <property type="entry name" value="GLUTAMATE--CYSTEINE LIGASE 2-RELATED"/>
    <property type="match status" value="1"/>
</dbReference>
<dbReference type="SUPFAM" id="SSF55931">
    <property type="entry name" value="Glutamine synthetase/guanido kinase"/>
    <property type="match status" value="1"/>
</dbReference>
<evidence type="ECO:0000256" key="3">
    <source>
        <dbReference type="ARBA" id="ARBA00022840"/>
    </source>
</evidence>
<dbReference type="GO" id="GO:0042398">
    <property type="term" value="P:modified amino acid biosynthetic process"/>
    <property type="evidence" value="ECO:0007669"/>
    <property type="project" value="InterPro"/>
</dbReference>
<keyword evidence="6" id="KW-1185">Reference proteome</keyword>
<dbReference type="InterPro" id="IPR006336">
    <property type="entry name" value="GCS2"/>
</dbReference>
<evidence type="ECO:0000313" key="6">
    <source>
        <dbReference type="Proteomes" id="UP000236884"/>
    </source>
</evidence>
<dbReference type="OrthoDB" id="9769628at2"/>
<keyword evidence="1 4" id="KW-0436">Ligase</keyword>
<dbReference type="RefSeq" id="WP_096357464.1">
    <property type="nucleotide sequence ID" value="NZ_AP014946.1"/>
</dbReference>
<comment type="similarity">
    <text evidence="4">Belongs to the glutamate--cysteine ligase type 2 family. YbdK subfamily.</text>
</comment>
<gene>
    <name evidence="5" type="primary">ybdK</name>
    <name evidence="5" type="ORF">GJW-30_1_03427</name>
</gene>
<evidence type="ECO:0000256" key="4">
    <source>
        <dbReference type="HAMAP-Rule" id="MF_01609"/>
    </source>
</evidence>
<organism evidence="5 6">
    <name type="scientific">Variibacter gotjawalensis</name>
    <dbReference type="NCBI Taxonomy" id="1333996"/>
    <lineage>
        <taxon>Bacteria</taxon>
        <taxon>Pseudomonadati</taxon>
        <taxon>Pseudomonadota</taxon>
        <taxon>Alphaproteobacteria</taxon>
        <taxon>Hyphomicrobiales</taxon>
        <taxon>Nitrobacteraceae</taxon>
        <taxon>Variibacter</taxon>
    </lineage>
</organism>
<comment type="catalytic activity">
    <reaction evidence="4">
        <text>L-cysteine + L-glutamate + ATP = gamma-L-glutamyl-L-cysteine + ADP + phosphate + H(+)</text>
        <dbReference type="Rhea" id="RHEA:13285"/>
        <dbReference type="ChEBI" id="CHEBI:15378"/>
        <dbReference type="ChEBI" id="CHEBI:29985"/>
        <dbReference type="ChEBI" id="CHEBI:30616"/>
        <dbReference type="ChEBI" id="CHEBI:35235"/>
        <dbReference type="ChEBI" id="CHEBI:43474"/>
        <dbReference type="ChEBI" id="CHEBI:58173"/>
        <dbReference type="ChEBI" id="CHEBI:456216"/>
        <dbReference type="EC" id="6.3.2.2"/>
    </reaction>
</comment>
<comment type="function">
    <text evidence="4">ATP-dependent carboxylate-amine ligase which exhibits weak glutamate--cysteine ligase activity.</text>
</comment>
<dbReference type="NCBIfam" id="NF010039">
    <property type="entry name" value="PRK13515.1"/>
    <property type="match status" value="1"/>
</dbReference>
<proteinExistence type="inferred from homology"/>
<evidence type="ECO:0000313" key="5">
    <source>
        <dbReference type="EMBL" id="BAT60877.1"/>
    </source>
</evidence>
<reference evidence="5 6" key="1">
    <citation type="submission" date="2015-08" db="EMBL/GenBank/DDBJ databases">
        <title>Investigation of the bacterial diversity of lava forest soil.</title>
        <authorList>
            <person name="Lee J.S."/>
        </authorList>
    </citation>
    <scope>NUCLEOTIDE SEQUENCE [LARGE SCALE GENOMIC DNA]</scope>
    <source>
        <strain evidence="5 6">GJW-30</strain>
    </source>
</reference>
<dbReference type="PANTHER" id="PTHR36510">
    <property type="entry name" value="GLUTAMATE--CYSTEINE LIGASE 2-RELATED"/>
    <property type="match status" value="1"/>
</dbReference>
<dbReference type="InterPro" id="IPR014746">
    <property type="entry name" value="Gln_synth/guanido_kin_cat_dom"/>
</dbReference>
<evidence type="ECO:0000256" key="2">
    <source>
        <dbReference type="ARBA" id="ARBA00022741"/>
    </source>
</evidence>
<dbReference type="GO" id="GO:0005524">
    <property type="term" value="F:ATP binding"/>
    <property type="evidence" value="ECO:0007669"/>
    <property type="project" value="UniProtKB-KW"/>
</dbReference>
<dbReference type="NCBIfam" id="TIGR02050">
    <property type="entry name" value="gshA_cyan_rel"/>
    <property type="match status" value="1"/>
</dbReference>
<dbReference type="GO" id="GO:0004357">
    <property type="term" value="F:glutamate-cysteine ligase activity"/>
    <property type="evidence" value="ECO:0007669"/>
    <property type="project" value="UniProtKB-EC"/>
</dbReference>
<dbReference type="KEGG" id="vgo:GJW-30_1_03427"/>
<sequence length="373" mass="42201">MPEAYQMGVEEEYFLFDRDSRRAILRRDKRFIAVAKKRLGDRVMPEMLQSQIEAITTPCSDNAALREQLAEGRTILSEEAKNRDLGIAAVSTFPLAYWRLQKQTPKERYNTLMEDLQMIGRRNMLCGMHVHVGFSDTTRRVAVMQQVVPYLPLFLALSTSSPFWEGGFTGLHGYRLAAYDEMPRTGLPARMSTEQEYESYVAALVDAGIMPDASHIWWAIRPSLKHPTLELRVADVCTNIDDAVALATLYRAMVRHFDVSKNGRTLDSVGRAITIENKWRAQRYGVGATFVDPFPRKAIAAADWLDQTLDLLAADFKALESEDMMPRLRDIARNGTSADRQIEKFNTAREAGQPTLTAMKSVVDWASEETARV</sequence>
<protein>
    <recommendedName>
        <fullName evidence="4">Putative glutamate--cysteine ligase 2</fullName>
        <ecNumber evidence="4">6.3.2.2</ecNumber>
    </recommendedName>
    <alternativeName>
        <fullName evidence="4">Gamma-glutamylcysteine synthetase 2</fullName>
        <shortName evidence="4">GCS 2</shortName>
        <shortName evidence="4">Gamma-GCS 2</shortName>
    </alternativeName>
</protein>
<evidence type="ECO:0000256" key="1">
    <source>
        <dbReference type="ARBA" id="ARBA00022598"/>
    </source>
</evidence>
<keyword evidence="3 4" id="KW-0067">ATP-binding</keyword>
<dbReference type="AlphaFoldDB" id="A0A0S3PY86"/>
<name>A0A0S3PY86_9BRAD</name>
<dbReference type="Pfam" id="PF04107">
    <property type="entry name" value="GCS2"/>
    <property type="match status" value="1"/>
</dbReference>
<dbReference type="HAMAP" id="MF_01609">
    <property type="entry name" value="Glu_cys_ligase_2"/>
    <property type="match status" value="1"/>
</dbReference>